<dbReference type="STRING" id="1802593.A2172_00435"/>
<evidence type="ECO:0008006" key="3">
    <source>
        <dbReference type="Google" id="ProtNLM"/>
    </source>
</evidence>
<gene>
    <name evidence="1" type="ORF">A2172_00435</name>
</gene>
<dbReference type="Proteomes" id="UP000176631">
    <property type="component" value="Unassembled WGS sequence"/>
</dbReference>
<dbReference type="Gene3D" id="1.10.3210.10">
    <property type="entry name" value="Hypothetical protein af1432"/>
    <property type="match status" value="1"/>
</dbReference>
<accession>A0A1G1WAG8</accession>
<sequence>MSEEALELLTEQLPLALSFAITAHSESPRRPDKALRRHDGRTPYYVHPLWGAMTVLQEPNLPFQVRILGAHVLAFHDVLEDTTAELPDWVRPLVKEGVEQMTFTDFAEERRLVWGKPEWIWLLKLYDKVSNLLDGWPWMRTKGEEYTTAYKAFTLELARRVREHFGELQILKIAEAICK</sequence>
<dbReference type="AlphaFoldDB" id="A0A1G1WAG8"/>
<comment type="caution">
    <text evidence="1">The sequence shown here is derived from an EMBL/GenBank/DDBJ whole genome shotgun (WGS) entry which is preliminary data.</text>
</comment>
<evidence type="ECO:0000313" key="2">
    <source>
        <dbReference type="Proteomes" id="UP000176631"/>
    </source>
</evidence>
<reference evidence="1 2" key="1">
    <citation type="journal article" date="2016" name="Nat. Commun.">
        <title>Thousands of microbial genomes shed light on interconnected biogeochemical processes in an aquifer system.</title>
        <authorList>
            <person name="Anantharaman K."/>
            <person name="Brown C.T."/>
            <person name="Hug L.A."/>
            <person name="Sharon I."/>
            <person name="Castelle C.J."/>
            <person name="Probst A.J."/>
            <person name="Thomas B.C."/>
            <person name="Singh A."/>
            <person name="Wilkins M.J."/>
            <person name="Karaoz U."/>
            <person name="Brodie E.L."/>
            <person name="Williams K.H."/>
            <person name="Hubbard S.S."/>
            <person name="Banfield J.F."/>
        </authorList>
    </citation>
    <scope>NUCLEOTIDE SEQUENCE [LARGE SCALE GENOMIC DNA]</scope>
</reference>
<evidence type="ECO:0000313" key="1">
    <source>
        <dbReference type="EMBL" id="OGY24317.1"/>
    </source>
</evidence>
<proteinExistence type="predicted"/>
<protein>
    <recommendedName>
        <fullName evidence="3">HD domain-containing protein</fullName>
    </recommendedName>
</protein>
<organism evidence="1 2">
    <name type="scientific">Candidatus Woykebacteria bacterium RBG_13_40_15</name>
    <dbReference type="NCBI Taxonomy" id="1802593"/>
    <lineage>
        <taxon>Bacteria</taxon>
        <taxon>Candidatus Woykeibacteriota</taxon>
    </lineage>
</organism>
<name>A0A1G1WAG8_9BACT</name>
<dbReference type="EMBL" id="MHCP01000014">
    <property type="protein sequence ID" value="OGY24317.1"/>
    <property type="molecule type" value="Genomic_DNA"/>
</dbReference>